<dbReference type="EMBL" id="BOOA01000035">
    <property type="protein sequence ID" value="GIH26040.1"/>
    <property type="molecule type" value="Genomic_DNA"/>
</dbReference>
<dbReference type="AlphaFoldDB" id="A0A919QES0"/>
<protein>
    <submittedName>
        <fullName evidence="1">Uncharacterized protein</fullName>
    </submittedName>
</protein>
<name>A0A919QES0_9ACTN</name>
<sequence length="79" mass="9542">MAGVKVRFRTYCYPCRRMAPRHRRPHRWEWEYWISCEGVRLVQRQGFGSFDRAWMSAERSWFKLAALSCVAPESTRMDP</sequence>
<comment type="caution">
    <text evidence="1">The sequence shown here is derived from an EMBL/GenBank/DDBJ whole genome shotgun (WGS) entry which is preliminary data.</text>
</comment>
<dbReference type="Proteomes" id="UP000640052">
    <property type="component" value="Unassembled WGS sequence"/>
</dbReference>
<evidence type="ECO:0000313" key="2">
    <source>
        <dbReference type="Proteomes" id="UP000640052"/>
    </source>
</evidence>
<accession>A0A919QES0</accession>
<reference evidence="1" key="1">
    <citation type="submission" date="2021-01" db="EMBL/GenBank/DDBJ databases">
        <title>Whole genome shotgun sequence of Acrocarpospora phusangensis NBRC 108782.</title>
        <authorList>
            <person name="Komaki H."/>
            <person name="Tamura T."/>
        </authorList>
    </citation>
    <scope>NUCLEOTIDE SEQUENCE</scope>
    <source>
        <strain evidence="1">NBRC 108782</strain>
    </source>
</reference>
<gene>
    <name evidence="1" type="ORF">Aph01nite_43500</name>
</gene>
<keyword evidence="2" id="KW-1185">Reference proteome</keyword>
<proteinExistence type="predicted"/>
<evidence type="ECO:0000313" key="1">
    <source>
        <dbReference type="EMBL" id="GIH26040.1"/>
    </source>
</evidence>
<organism evidence="1 2">
    <name type="scientific">Acrocarpospora phusangensis</name>
    <dbReference type="NCBI Taxonomy" id="1070424"/>
    <lineage>
        <taxon>Bacteria</taxon>
        <taxon>Bacillati</taxon>
        <taxon>Actinomycetota</taxon>
        <taxon>Actinomycetes</taxon>
        <taxon>Streptosporangiales</taxon>
        <taxon>Streptosporangiaceae</taxon>
        <taxon>Acrocarpospora</taxon>
    </lineage>
</organism>